<dbReference type="InterPro" id="IPR048366">
    <property type="entry name" value="TNP-like_GBD"/>
</dbReference>
<dbReference type="OMA" id="NERIYLM"/>
<dbReference type="Pfam" id="PF21789">
    <property type="entry name" value="TNP-like_RNaseH_C"/>
    <property type="match status" value="1"/>
</dbReference>
<evidence type="ECO:0000313" key="4">
    <source>
        <dbReference type="Proteomes" id="UP000053097"/>
    </source>
</evidence>
<accession>A0A026X490</accession>
<name>A0A026X490_OOCBI</name>
<dbReference type="PANTHER" id="PTHR47577">
    <property type="entry name" value="THAP DOMAIN-CONTAINING PROTEIN 6"/>
    <property type="match status" value="1"/>
</dbReference>
<sequence length="468" mass="53704">MDGCASNIATMQCLGANISKDNARPYFIHPQTKEKVYVMLDACHMIKLIRNAFATCKNMHDGNGNRIEWQYIMNLVQLQEEEGLHAATKVTKRYLNWQQEKMNVKLAAQTLSTDVANAIDFCAIDLQLQQFQNSAATSLFIKNMNNIFDLLNSRNFLCKNKSQEPISLSNIDRVKEDIKKYIDYLNNLYIDNVNIMSTKKKTGFLGMLICLVCIRDISNELIATKKMNFLLTYKMSQDHIEMFFSAIRSKGGHNNNPSAKQFCYAYRRLLHHTKLTILLHGNAIAQDNTDMLNIRYPNKGIDNIVNDFIESEKENEGDISDETFITERWCTSNYIKDVVAYIAGFVTRKVIKKIKCDICQKLLIGTDNVSALQERKCRGGLINASNDVITLCYIAEKVIREHSSVINKQHPIERLILIALSCVSSTIFDNVLHMFEQAPLQDHRTDLIKFVLYTYLQLRLRHISVSKN</sequence>
<dbReference type="AlphaFoldDB" id="A0A026X490"/>
<reference evidence="3 4" key="1">
    <citation type="journal article" date="2014" name="Curr. Biol.">
        <title>The genome of the clonal raider ant Cerapachys biroi.</title>
        <authorList>
            <person name="Oxley P.R."/>
            <person name="Ji L."/>
            <person name="Fetter-Pruneda I."/>
            <person name="McKenzie S.K."/>
            <person name="Li C."/>
            <person name="Hu H."/>
            <person name="Zhang G."/>
            <person name="Kronauer D.J."/>
        </authorList>
    </citation>
    <scope>NUCLEOTIDE SEQUENCE [LARGE SCALE GENOMIC DNA]</scope>
</reference>
<gene>
    <name evidence="3" type="ORF">X777_01156</name>
</gene>
<evidence type="ECO:0000259" key="1">
    <source>
        <dbReference type="Pfam" id="PF21788"/>
    </source>
</evidence>
<feature type="domain" description="Transposable element P transposase-like RNase H C-terminal" evidence="2">
    <location>
        <begin position="233"/>
        <end position="267"/>
    </location>
</feature>
<organism evidence="3 4">
    <name type="scientific">Ooceraea biroi</name>
    <name type="common">Clonal raider ant</name>
    <name type="synonym">Cerapachys biroi</name>
    <dbReference type="NCBI Taxonomy" id="2015173"/>
    <lineage>
        <taxon>Eukaryota</taxon>
        <taxon>Metazoa</taxon>
        <taxon>Ecdysozoa</taxon>
        <taxon>Arthropoda</taxon>
        <taxon>Hexapoda</taxon>
        <taxon>Insecta</taxon>
        <taxon>Pterygota</taxon>
        <taxon>Neoptera</taxon>
        <taxon>Endopterygota</taxon>
        <taxon>Hymenoptera</taxon>
        <taxon>Apocrita</taxon>
        <taxon>Aculeata</taxon>
        <taxon>Formicoidea</taxon>
        <taxon>Formicidae</taxon>
        <taxon>Dorylinae</taxon>
        <taxon>Ooceraea</taxon>
    </lineage>
</organism>
<evidence type="ECO:0000259" key="2">
    <source>
        <dbReference type="Pfam" id="PF21789"/>
    </source>
</evidence>
<proteinExistence type="predicted"/>
<evidence type="ECO:0000313" key="3">
    <source>
        <dbReference type="EMBL" id="EZA62841.1"/>
    </source>
</evidence>
<dbReference type="Proteomes" id="UP000053097">
    <property type="component" value="Unassembled WGS sequence"/>
</dbReference>
<dbReference type="STRING" id="2015173.A0A026X490"/>
<dbReference type="OrthoDB" id="7551222at2759"/>
<keyword evidence="4" id="KW-1185">Reference proteome</keyword>
<feature type="domain" description="Transposable element P transposase-like GTP-binding insertion" evidence="1">
    <location>
        <begin position="43"/>
        <end position="162"/>
    </location>
</feature>
<dbReference type="PANTHER" id="PTHR47577:SF2">
    <property type="entry name" value="THAP DOMAIN CONTAINING 9"/>
    <property type="match status" value="1"/>
</dbReference>
<dbReference type="Pfam" id="PF21788">
    <property type="entry name" value="TNP-like_GBD"/>
    <property type="match status" value="1"/>
</dbReference>
<protein>
    <submittedName>
        <fullName evidence="3">THAP domain-containing protein</fullName>
    </submittedName>
</protein>
<dbReference type="EMBL" id="KK107016">
    <property type="protein sequence ID" value="EZA62841.1"/>
    <property type="molecule type" value="Genomic_DNA"/>
</dbReference>
<dbReference type="InterPro" id="IPR048367">
    <property type="entry name" value="TNP-like_RNaseH_C"/>
</dbReference>